<dbReference type="GO" id="GO:0000009">
    <property type="term" value="F:alpha-1,6-mannosyltransferase activity"/>
    <property type="evidence" value="ECO:0007669"/>
    <property type="project" value="InterPro"/>
</dbReference>
<reference evidence="3 4" key="1">
    <citation type="journal article" date="2012" name="FEMS Yeast Res.">
        <title>The genome sequence of the wine yeast VIN7 reveals an allotriploid hybrid genome with Saccharomyces cerevisiae and Saccharomyces kudriavzevii origins.</title>
        <authorList>
            <person name="Borneman A.R."/>
            <person name="Desany B.A."/>
            <person name="Riches D."/>
            <person name="Affourtit J.P."/>
            <person name="Forgan A.H."/>
            <person name="Pretorius I.S."/>
            <person name="Egholm M."/>
            <person name="Chambers P.J."/>
        </authorList>
    </citation>
    <scope>NUCLEOTIDE SEQUENCE [LARGE SCALE GENOMIC DNA]</scope>
    <source>
        <strain evidence="3 4">VIN7</strain>
    </source>
</reference>
<accession>H0GUV2</accession>
<comment type="similarity">
    <text evidence="1">Belongs to the glycosyltransferase 32 family.</text>
</comment>
<keyword evidence="2" id="KW-0472">Membrane</keyword>
<feature type="transmembrane region" description="Helical" evidence="2">
    <location>
        <begin position="36"/>
        <end position="59"/>
    </location>
</feature>
<dbReference type="PhylomeDB" id="H0GUV2"/>
<dbReference type="Pfam" id="PF04488">
    <property type="entry name" value="Gly_transf_sug"/>
    <property type="match status" value="1"/>
</dbReference>
<dbReference type="GO" id="GO:0000136">
    <property type="term" value="C:mannan polymerase complex"/>
    <property type="evidence" value="ECO:0007669"/>
    <property type="project" value="TreeGrafter"/>
</dbReference>
<protein>
    <submittedName>
        <fullName evidence="3">Och1p</fullName>
    </submittedName>
</protein>
<dbReference type="InterPro" id="IPR029044">
    <property type="entry name" value="Nucleotide-diphossugar_trans"/>
</dbReference>
<dbReference type="Gene3D" id="3.90.550.20">
    <property type="match status" value="1"/>
</dbReference>
<dbReference type="EMBL" id="AGVY01000214">
    <property type="protein sequence ID" value="EHN02430.1"/>
    <property type="molecule type" value="Genomic_DNA"/>
</dbReference>
<dbReference type="PANTHER" id="PTHR31834:SF1">
    <property type="entry name" value="INITIATION-SPECIFIC ALPHA-1,6-MANNOSYLTRANSFERASE"/>
    <property type="match status" value="1"/>
</dbReference>
<gene>
    <name evidence="3" type="ORF">VIN7_7135</name>
</gene>
<dbReference type="OrthoDB" id="409543at2759"/>
<evidence type="ECO:0000313" key="3">
    <source>
        <dbReference type="EMBL" id="EHN02430.1"/>
    </source>
</evidence>
<dbReference type="HOGENOM" id="CLU_022381_5_2_1"/>
<proteinExistence type="inferred from homology"/>
<dbReference type="InterPro" id="IPR039367">
    <property type="entry name" value="Och1-like"/>
</dbReference>
<comment type="caution">
    <text evidence="3">The sequence shown here is derived from an EMBL/GenBank/DDBJ whole genome shotgun (WGS) entry which is preliminary data.</text>
</comment>
<organism evidence="3 4">
    <name type="scientific">Saccharomyces cerevisiae x Saccharomyces kudriavzevii (strain VIN7)</name>
    <name type="common">Yeast</name>
    <dbReference type="NCBI Taxonomy" id="1095631"/>
    <lineage>
        <taxon>Eukaryota</taxon>
        <taxon>Fungi</taxon>
        <taxon>Dikarya</taxon>
        <taxon>Ascomycota</taxon>
        <taxon>Saccharomycotina</taxon>
        <taxon>Saccharomycetes</taxon>
        <taxon>Saccharomycetales</taxon>
        <taxon>Saccharomycetaceae</taxon>
        <taxon>Saccharomyces</taxon>
    </lineage>
</organism>
<dbReference type="AlphaFoldDB" id="H0GUV2"/>
<dbReference type="Proteomes" id="UP000009009">
    <property type="component" value="Unassembled WGS sequence"/>
</dbReference>
<evidence type="ECO:0000256" key="2">
    <source>
        <dbReference type="SAM" id="Phobius"/>
    </source>
</evidence>
<dbReference type="SUPFAM" id="SSF53448">
    <property type="entry name" value="Nucleotide-diphospho-sugar transferases"/>
    <property type="match status" value="1"/>
</dbReference>
<name>H0GUV2_SACCK</name>
<feature type="transmembrane region" description="Helical" evidence="2">
    <location>
        <begin position="105"/>
        <end position="122"/>
    </location>
</feature>
<evidence type="ECO:0000313" key="4">
    <source>
        <dbReference type="Proteomes" id="UP000009009"/>
    </source>
</evidence>
<dbReference type="GO" id="GO:0006487">
    <property type="term" value="P:protein N-linked glycosylation"/>
    <property type="evidence" value="ECO:0007669"/>
    <property type="project" value="TreeGrafter"/>
</dbReference>
<sequence length="561" mass="64215">MGWASTARAFSYFLTLQGQQRQTPTSRQLGNYCFRLVHIPALFSCRCTFSLFVCMFVFNIYRFKYFFSSFSISIAKPVVTQRRIKKIGNMSRMLPHLLGTRKSKTIIVAVLLFYSLLSFHLSNKRLLSQFHPSKSDYKKTLLPTTSHLQDLNLRKQSAVGKKKNQLYSLRDQLSFAFPYDPQSPIPQRVWQTWKVGTDSEDFPSNLRTCQKTWSGSSHYQYSLIPDDSTIPFLENLYAPVPLVVQAFKLMPKNILKADFFRYLVLFARGGVYSDIDTRLLKPIDSWPSKRKSWLDDIINVNIAIPYKNLKVSPPTSSKISQQPGLVIGIEADPDRVDWNDHYARRIQFCQWTIQAKPGHPILRELILNITASTLMSVKNPGVPIGDMIDSRYKDDYNVNIRKERHKDRTDKHSESENNEEVDVMNWTGPGIFSDIIFEYLNNALEHNDDILLVNPNLTKDDSDSASMPADEVDISGSAKSTRKFYKKISASLQSSNLVPWEFFSFMKKPVIVDDVMVLPITSFSPDAGHMGSKSSDDESAYVKHMFDGSWKEDNVKSAGHK</sequence>
<dbReference type="PANTHER" id="PTHR31834">
    <property type="entry name" value="INITIATION-SPECIFIC ALPHA-1,6-MANNOSYLTRANSFERASE"/>
    <property type="match status" value="1"/>
</dbReference>
<keyword evidence="4" id="KW-1185">Reference proteome</keyword>
<dbReference type="InterPro" id="IPR007577">
    <property type="entry name" value="GlycoTrfase_DXD_sugar-bd_CS"/>
</dbReference>
<keyword evidence="2" id="KW-0812">Transmembrane</keyword>
<evidence type="ECO:0000256" key="1">
    <source>
        <dbReference type="ARBA" id="ARBA00009003"/>
    </source>
</evidence>
<keyword evidence="2" id="KW-1133">Transmembrane helix</keyword>